<dbReference type="Proteomes" id="UP000597762">
    <property type="component" value="Unassembled WGS sequence"/>
</dbReference>
<gene>
    <name evidence="2" type="ORF">SPHA_51654</name>
</gene>
<dbReference type="PANTHER" id="PTHR19446">
    <property type="entry name" value="REVERSE TRANSCRIPTASES"/>
    <property type="match status" value="1"/>
</dbReference>
<evidence type="ECO:0000313" key="2">
    <source>
        <dbReference type="EMBL" id="CAE1296799.1"/>
    </source>
</evidence>
<keyword evidence="3" id="KW-1185">Reference proteome</keyword>
<sequence>MTLRALADSKPHLARRSTQRPSVPLTSTVDGTTSVIPYTPQLFLRLGRRIVEMRPGTKFTGMRSSQPLKTRDLKAARSKAQQTARRCANDYWVNLCSRIQTAADSGNARGMYTSIKTATGSTPINTAPLRSKVGEVITDQGKQLEYWVKYYLELYTTRNVVRDAALDALPSLPVMKESDSPPSEVLKSGKPVLLRHLHELLCLCWEKDHVPRDMRDANIVTLYKNKGDRSDCNNYRGISRLSFVGKVFAHVVLPRLQNLVCILRF</sequence>
<name>A0A812DH32_ACAPH</name>
<evidence type="ECO:0000313" key="3">
    <source>
        <dbReference type="Proteomes" id="UP000597762"/>
    </source>
</evidence>
<feature type="region of interest" description="Disordered" evidence="1">
    <location>
        <begin position="1"/>
        <end position="28"/>
    </location>
</feature>
<comment type="caution">
    <text evidence="2">The sequence shown here is derived from an EMBL/GenBank/DDBJ whole genome shotgun (WGS) entry which is preliminary data.</text>
</comment>
<dbReference type="AlphaFoldDB" id="A0A812DH32"/>
<dbReference type="EMBL" id="CAHIKZ030003142">
    <property type="protein sequence ID" value="CAE1296799.1"/>
    <property type="molecule type" value="Genomic_DNA"/>
</dbReference>
<organism evidence="2 3">
    <name type="scientific">Acanthosepion pharaonis</name>
    <name type="common">Pharaoh cuttlefish</name>
    <name type="synonym">Sepia pharaonis</name>
    <dbReference type="NCBI Taxonomy" id="158019"/>
    <lineage>
        <taxon>Eukaryota</taxon>
        <taxon>Metazoa</taxon>
        <taxon>Spiralia</taxon>
        <taxon>Lophotrochozoa</taxon>
        <taxon>Mollusca</taxon>
        <taxon>Cephalopoda</taxon>
        <taxon>Coleoidea</taxon>
        <taxon>Decapodiformes</taxon>
        <taxon>Sepiida</taxon>
        <taxon>Sepiina</taxon>
        <taxon>Sepiidae</taxon>
        <taxon>Acanthosepion</taxon>
    </lineage>
</organism>
<accession>A0A812DH32</accession>
<protein>
    <submittedName>
        <fullName evidence="2">Uncharacterized protein</fullName>
    </submittedName>
</protein>
<reference evidence="2" key="1">
    <citation type="submission" date="2021-01" db="EMBL/GenBank/DDBJ databases">
        <authorList>
            <person name="Li R."/>
            <person name="Bekaert M."/>
        </authorList>
    </citation>
    <scope>NUCLEOTIDE SEQUENCE</scope>
    <source>
        <strain evidence="2">Farmed</strain>
    </source>
</reference>
<feature type="compositionally biased region" description="Polar residues" evidence="1">
    <location>
        <begin position="19"/>
        <end position="28"/>
    </location>
</feature>
<proteinExistence type="predicted"/>
<dbReference type="OrthoDB" id="10071239at2759"/>
<evidence type="ECO:0000256" key="1">
    <source>
        <dbReference type="SAM" id="MobiDB-lite"/>
    </source>
</evidence>